<reference evidence="2" key="1">
    <citation type="submission" date="2018-05" db="EMBL/GenBank/DDBJ databases">
        <authorList>
            <person name="Lanie J.A."/>
            <person name="Ng W.-L."/>
            <person name="Kazmierczak K.M."/>
            <person name="Andrzejewski T.M."/>
            <person name="Davidsen T.M."/>
            <person name="Wayne K.J."/>
            <person name="Tettelin H."/>
            <person name="Glass J.I."/>
            <person name="Rusch D."/>
            <person name="Podicherti R."/>
            <person name="Tsui H.-C.T."/>
            <person name="Winkler M.E."/>
        </authorList>
    </citation>
    <scope>NUCLEOTIDE SEQUENCE</scope>
</reference>
<proteinExistence type="predicted"/>
<sequence length="124" mass="14193">MFIIIPVTLALTVTTYVTVQSMLGYPTDKVKEGKFVVISSAVKEPDWIFYWVAHEGDEEPVAYRFPYTEPDHKQQEETSERQAQGEIIQGEFTEAMDDSDGSKSILGQIEWYSFDFTQTVPKTK</sequence>
<feature type="compositionally biased region" description="Basic and acidic residues" evidence="1">
    <location>
        <begin position="69"/>
        <end position="80"/>
    </location>
</feature>
<organism evidence="2">
    <name type="scientific">marine metagenome</name>
    <dbReference type="NCBI Taxonomy" id="408172"/>
    <lineage>
        <taxon>unclassified sequences</taxon>
        <taxon>metagenomes</taxon>
        <taxon>ecological metagenomes</taxon>
    </lineage>
</organism>
<gene>
    <name evidence="2" type="ORF">METZ01_LOCUS141166</name>
</gene>
<accession>A0A381ZHL4</accession>
<evidence type="ECO:0000313" key="2">
    <source>
        <dbReference type="EMBL" id="SVA88312.1"/>
    </source>
</evidence>
<dbReference type="EMBL" id="UINC01021223">
    <property type="protein sequence ID" value="SVA88312.1"/>
    <property type="molecule type" value="Genomic_DNA"/>
</dbReference>
<protein>
    <submittedName>
        <fullName evidence="2">Uncharacterized protein</fullName>
    </submittedName>
</protein>
<feature type="region of interest" description="Disordered" evidence="1">
    <location>
        <begin position="69"/>
        <end position="101"/>
    </location>
</feature>
<dbReference type="AlphaFoldDB" id="A0A381ZHL4"/>
<name>A0A381ZHL4_9ZZZZ</name>
<evidence type="ECO:0000256" key="1">
    <source>
        <dbReference type="SAM" id="MobiDB-lite"/>
    </source>
</evidence>